<organism evidence="2">
    <name type="scientific">Actinoplanes campanulatus</name>
    <dbReference type="NCBI Taxonomy" id="113559"/>
    <lineage>
        <taxon>Bacteria</taxon>
        <taxon>Bacillati</taxon>
        <taxon>Actinomycetota</taxon>
        <taxon>Actinomycetes</taxon>
        <taxon>Micromonosporales</taxon>
        <taxon>Micromonosporaceae</taxon>
        <taxon>Actinoplanes</taxon>
    </lineage>
</organism>
<feature type="region of interest" description="Disordered" evidence="1">
    <location>
        <begin position="13"/>
        <end position="37"/>
    </location>
</feature>
<feature type="compositionally biased region" description="Low complexity" evidence="1">
    <location>
        <begin position="28"/>
        <end position="37"/>
    </location>
</feature>
<comment type="caution">
    <text evidence="2">The sequence shown here is derived from an EMBL/GenBank/DDBJ whole genome shotgun (WGS) entry which is preliminary data.</text>
</comment>
<sequence>MRWPCIEAWMQENRRREEHRAQTSVSDPAPGAPAWAAPTMPLFQIGRAGGLTPAQEHRARGGPSC</sequence>
<gene>
    <name evidence="2" type="ORF">Aca07nite_72040</name>
</gene>
<evidence type="ECO:0000256" key="1">
    <source>
        <dbReference type="SAM" id="MobiDB-lite"/>
    </source>
</evidence>
<proteinExistence type="predicted"/>
<dbReference type="EMBL" id="BOMF01000136">
    <property type="protein sequence ID" value="GID49929.1"/>
    <property type="molecule type" value="Genomic_DNA"/>
</dbReference>
<name>A0ABQ3WUL1_9ACTN</name>
<evidence type="ECO:0000313" key="2">
    <source>
        <dbReference type="EMBL" id="GID49929.1"/>
    </source>
</evidence>
<accession>A0ABQ3WUL1</accession>
<reference evidence="2" key="1">
    <citation type="submission" date="2021-01" db="EMBL/GenBank/DDBJ databases">
        <title>Whole genome shotgun sequence of Actinoplanes capillaceus NBRC 16408.</title>
        <authorList>
            <person name="Komaki H."/>
            <person name="Tamura T."/>
        </authorList>
    </citation>
    <scope>NUCLEOTIDE SEQUENCE [LARGE SCALE GENOMIC DNA]</scope>
    <source>
        <strain evidence="2">NBRC 16408</strain>
    </source>
</reference>
<protein>
    <submittedName>
        <fullName evidence="2">Uncharacterized protein</fullName>
    </submittedName>
</protein>